<gene>
    <name evidence="10" type="ORF">CYJ10_28760</name>
</gene>
<evidence type="ECO:0000256" key="6">
    <source>
        <dbReference type="ARBA" id="ARBA00023014"/>
    </source>
</evidence>
<evidence type="ECO:0000313" key="11">
    <source>
        <dbReference type="Proteomes" id="UP000234341"/>
    </source>
</evidence>
<keyword evidence="3" id="KW-0004">4Fe-4S</keyword>
<evidence type="ECO:0000256" key="2">
    <source>
        <dbReference type="ARBA" id="ARBA00022430"/>
    </source>
</evidence>
<evidence type="ECO:0000256" key="8">
    <source>
        <dbReference type="ARBA" id="ARBA00023304"/>
    </source>
</evidence>
<keyword evidence="6" id="KW-0411">Iron-sulfur</keyword>
<keyword evidence="4" id="KW-0479">Metal-binding</keyword>
<organism evidence="10 11">
    <name type="scientific">Cupriavidus pauculus</name>
    <dbReference type="NCBI Taxonomy" id="82633"/>
    <lineage>
        <taxon>Bacteria</taxon>
        <taxon>Pseudomonadati</taxon>
        <taxon>Pseudomonadota</taxon>
        <taxon>Betaproteobacteria</taxon>
        <taxon>Burkholderiales</taxon>
        <taxon>Burkholderiaceae</taxon>
        <taxon>Cupriavidus</taxon>
    </lineage>
</organism>
<dbReference type="OrthoDB" id="9802769at2"/>
<feature type="domain" description="Aconitase/3-isopropylmalate dehydratase large subunit alpha/beta/alpha" evidence="9">
    <location>
        <begin position="35"/>
        <end position="429"/>
    </location>
</feature>
<dbReference type="PANTHER" id="PTHR43822:SF2">
    <property type="entry name" value="HOMOACONITASE, MITOCHONDRIAL"/>
    <property type="match status" value="1"/>
</dbReference>
<dbReference type="Pfam" id="PF00330">
    <property type="entry name" value="Aconitase"/>
    <property type="match status" value="1"/>
</dbReference>
<evidence type="ECO:0000259" key="9">
    <source>
        <dbReference type="Pfam" id="PF00330"/>
    </source>
</evidence>
<dbReference type="STRING" id="82633.GCA_000974605_04511"/>
<dbReference type="Proteomes" id="UP000234341">
    <property type="component" value="Unassembled WGS sequence"/>
</dbReference>
<dbReference type="Gene3D" id="3.30.499.10">
    <property type="entry name" value="Aconitase, domain 3"/>
    <property type="match status" value="2"/>
</dbReference>
<keyword evidence="5" id="KW-0408">Iron</keyword>
<evidence type="ECO:0000256" key="5">
    <source>
        <dbReference type="ARBA" id="ARBA00023004"/>
    </source>
</evidence>
<evidence type="ECO:0000313" key="10">
    <source>
        <dbReference type="EMBL" id="PLP97079.1"/>
    </source>
</evidence>
<dbReference type="EMBL" id="PJRP01000020">
    <property type="protein sequence ID" value="PLP97079.1"/>
    <property type="molecule type" value="Genomic_DNA"/>
</dbReference>
<evidence type="ECO:0000256" key="3">
    <source>
        <dbReference type="ARBA" id="ARBA00022485"/>
    </source>
</evidence>
<dbReference type="InterPro" id="IPR015931">
    <property type="entry name" value="Acnase/IPM_dHydase_lsu_aba_1/3"/>
</dbReference>
<dbReference type="InterPro" id="IPR001030">
    <property type="entry name" value="Acoase/IPM_deHydtase_lsu_aba"/>
</dbReference>
<dbReference type="GO" id="GO:0009098">
    <property type="term" value="P:L-leucine biosynthetic process"/>
    <property type="evidence" value="ECO:0007669"/>
    <property type="project" value="UniProtKB-KW"/>
</dbReference>
<dbReference type="RefSeq" id="WP_101684841.1">
    <property type="nucleotide sequence ID" value="NZ_PJRP01000020.1"/>
</dbReference>
<dbReference type="GO" id="GO:0003861">
    <property type="term" value="F:3-isopropylmalate dehydratase activity"/>
    <property type="evidence" value="ECO:0007669"/>
    <property type="project" value="InterPro"/>
</dbReference>
<keyword evidence="2" id="KW-0432">Leucine biosynthesis</keyword>
<dbReference type="PRINTS" id="PR00415">
    <property type="entry name" value="ACONITASE"/>
</dbReference>
<dbReference type="SUPFAM" id="SSF53732">
    <property type="entry name" value="Aconitase iron-sulfur domain"/>
    <property type="match status" value="1"/>
</dbReference>
<dbReference type="CDD" id="cd01583">
    <property type="entry name" value="IPMI"/>
    <property type="match status" value="1"/>
</dbReference>
<sequence>MTLSSGTAVDPLQLPATLAQKLVARAAGTTHVTPGSIVMCKVDLAMSHDSSGPRRVAPLLRDLGARVWDPSRYVVVTDHYVPASDPDAEAIVRFTRDWVREAGIPNLIDNQGICHLVLPERGFVLPGRFIVGGDSHSPTGGAFGAYMFGVGATEMAGVLATGEIWLRVPQTIRLDWHGKLADGVCAKDIMLFLCATLGLAGGRYETIEFTGSAITALPMQERMTLTNMCTELGAQTGLIAPDATTMAWLAAAGVDAATLADIDPRQWRSDADAPVLLAQRYDATALVPYVAAPHSPANGAPVTQAAGERIDIAYIGACTGAKLEDLRMAARVLRGRKVAAGMSLRVAPASARDQQLAAQEGTLDVLLDSGAELLPNACNACAGYGASRFPAGSRAIASTARNFAGRMGDAGSAVWLASPLTVAATAVTGQITDPRTLLA</sequence>
<dbReference type="AlphaFoldDB" id="A0A2N5C4D7"/>
<dbReference type="NCBIfam" id="TIGR01343">
    <property type="entry name" value="hacA_fam"/>
    <property type="match status" value="1"/>
</dbReference>
<dbReference type="PANTHER" id="PTHR43822">
    <property type="entry name" value="HOMOACONITASE, MITOCHONDRIAL-RELATED"/>
    <property type="match status" value="1"/>
</dbReference>
<evidence type="ECO:0000256" key="1">
    <source>
        <dbReference type="ARBA" id="ARBA00011271"/>
    </source>
</evidence>
<evidence type="ECO:0000256" key="7">
    <source>
        <dbReference type="ARBA" id="ARBA00023239"/>
    </source>
</evidence>
<comment type="caution">
    <text evidence="10">The sequence shown here is derived from an EMBL/GenBank/DDBJ whole genome shotgun (WGS) entry which is preliminary data.</text>
</comment>
<keyword evidence="8" id="KW-0100">Branched-chain amino acid biosynthesis</keyword>
<dbReference type="NCBIfam" id="NF001614">
    <property type="entry name" value="PRK00402.1"/>
    <property type="match status" value="1"/>
</dbReference>
<dbReference type="GO" id="GO:0051539">
    <property type="term" value="F:4 iron, 4 sulfur cluster binding"/>
    <property type="evidence" value="ECO:0007669"/>
    <property type="project" value="UniProtKB-KW"/>
</dbReference>
<reference evidence="10 11" key="1">
    <citation type="submission" date="2017-12" db="EMBL/GenBank/DDBJ databases">
        <title>Genome sequence of the active heterotrophic nitrifier-denitrifier, Cupriavidus pauculus UM1.</title>
        <authorList>
            <person name="Putonti C."/>
            <person name="Castignetti D."/>
        </authorList>
    </citation>
    <scope>NUCLEOTIDE SEQUENCE [LARGE SCALE GENOMIC DNA]</scope>
    <source>
        <strain evidence="10 11">UM1</strain>
    </source>
</reference>
<accession>A0A2N5C4D7</accession>
<proteinExistence type="predicted"/>
<dbReference type="InterPro" id="IPR006251">
    <property type="entry name" value="Homoacnase/IPMdehydase_lsu"/>
</dbReference>
<keyword evidence="2" id="KW-0028">Amino-acid biosynthesis</keyword>
<protein>
    <submittedName>
        <fullName evidence="10">3-isopropylmalate dehydratase</fullName>
    </submittedName>
</protein>
<dbReference type="InterPro" id="IPR050067">
    <property type="entry name" value="IPM_dehydratase_rel_enz"/>
</dbReference>
<dbReference type="InterPro" id="IPR036008">
    <property type="entry name" value="Aconitase_4Fe-4S_dom"/>
</dbReference>
<evidence type="ECO:0000256" key="4">
    <source>
        <dbReference type="ARBA" id="ARBA00022723"/>
    </source>
</evidence>
<dbReference type="InterPro" id="IPR033941">
    <property type="entry name" value="IPMI_cat"/>
</dbReference>
<comment type="subunit">
    <text evidence="1">Heterodimer of LeuC and LeuD.</text>
</comment>
<keyword evidence="7" id="KW-0456">Lyase</keyword>
<name>A0A2N5C4D7_9BURK</name>
<dbReference type="GO" id="GO:0046872">
    <property type="term" value="F:metal ion binding"/>
    <property type="evidence" value="ECO:0007669"/>
    <property type="project" value="UniProtKB-KW"/>
</dbReference>